<comment type="caution">
    <text evidence="1">The sequence shown here is derived from an EMBL/GenBank/DDBJ whole genome shotgun (WGS) entry which is preliminary data.</text>
</comment>
<protein>
    <submittedName>
        <fullName evidence="1">Polymer-forming cytoskeletal protein</fullName>
    </submittedName>
</protein>
<keyword evidence="2" id="KW-1185">Reference proteome</keyword>
<reference evidence="1 2" key="1">
    <citation type="submission" date="2024-09" db="EMBL/GenBank/DDBJ databases">
        <authorList>
            <person name="Sun Q."/>
            <person name="Mori K."/>
        </authorList>
    </citation>
    <scope>NUCLEOTIDE SEQUENCE [LARGE SCALE GENOMIC DNA]</scope>
    <source>
        <strain evidence="1 2">CCM 4839</strain>
    </source>
</reference>
<proteinExistence type="predicted"/>
<evidence type="ECO:0000313" key="1">
    <source>
        <dbReference type="EMBL" id="MFC0393357.1"/>
    </source>
</evidence>
<dbReference type="EMBL" id="JBHLVF010000033">
    <property type="protein sequence ID" value="MFC0393357.1"/>
    <property type="molecule type" value="Genomic_DNA"/>
</dbReference>
<organism evidence="1 2">
    <name type="scientific">Paenibacillus mendelii</name>
    <dbReference type="NCBI Taxonomy" id="206163"/>
    <lineage>
        <taxon>Bacteria</taxon>
        <taxon>Bacillati</taxon>
        <taxon>Bacillota</taxon>
        <taxon>Bacilli</taxon>
        <taxon>Bacillales</taxon>
        <taxon>Paenibacillaceae</taxon>
        <taxon>Paenibacillus</taxon>
    </lineage>
</organism>
<gene>
    <name evidence="1" type="ORF">ACFFJ8_18505</name>
</gene>
<evidence type="ECO:0000313" key="2">
    <source>
        <dbReference type="Proteomes" id="UP001589818"/>
    </source>
</evidence>
<dbReference type="Proteomes" id="UP001589818">
    <property type="component" value="Unassembled WGS sequence"/>
</dbReference>
<name>A0ABV6JBU6_9BACL</name>
<dbReference type="RefSeq" id="WP_204821576.1">
    <property type="nucleotide sequence ID" value="NZ_JANHOF010000014.1"/>
</dbReference>
<accession>A0ABV6JBU6</accession>
<sequence length="226" mass="23940">MTEQVRPDLVISGMGSASGGDYGKVRIEGTGKVDGDLSCESIQVSGMAAMGGNMTAGRFELQGKLTGVGSLKANTVDIEGHVNLRGRLQGDDISLTGILKLQGDCEAERFAAHGGFAIQGLLNAGTIDIHLHGRGEAAEIGGETIRVRKPERQSWGGLLRRLIPAFNPRLTTGTIEGDDVHLEATTAGIVRGSHVHIGEGCEIRLVEYRTELIVHPDANVAKRVKI</sequence>